<dbReference type="PROSITE" id="PS00018">
    <property type="entry name" value="EF_HAND_1"/>
    <property type="match status" value="1"/>
</dbReference>
<dbReference type="EMBL" id="BLAY01000024">
    <property type="protein sequence ID" value="GET37226.1"/>
    <property type="molecule type" value="Genomic_DNA"/>
</dbReference>
<dbReference type="Proteomes" id="UP001050975">
    <property type="component" value="Unassembled WGS sequence"/>
</dbReference>
<proteinExistence type="predicted"/>
<protein>
    <recommendedName>
        <fullName evidence="3">Dockerin domain-containing protein</fullName>
    </recommendedName>
</protein>
<comment type="caution">
    <text evidence="1">The sequence shown here is derived from an EMBL/GenBank/DDBJ whole genome shotgun (WGS) entry which is preliminary data.</text>
</comment>
<dbReference type="AlphaFoldDB" id="A0AAV3X9B0"/>
<keyword evidence="2" id="KW-1185">Reference proteome</keyword>
<reference evidence="1" key="1">
    <citation type="submission" date="2019-10" db="EMBL/GenBank/DDBJ databases">
        <title>Draft genome sequece of Microseira wollei NIES-4236.</title>
        <authorList>
            <person name="Yamaguchi H."/>
            <person name="Suzuki S."/>
            <person name="Kawachi M."/>
        </authorList>
    </citation>
    <scope>NUCLEOTIDE SEQUENCE</scope>
    <source>
        <strain evidence="1">NIES-4236</strain>
    </source>
</reference>
<gene>
    <name evidence="1" type="ORF">MiSe_19790</name>
</gene>
<organism evidence="1 2">
    <name type="scientific">Microseira wollei NIES-4236</name>
    <dbReference type="NCBI Taxonomy" id="2530354"/>
    <lineage>
        <taxon>Bacteria</taxon>
        <taxon>Bacillati</taxon>
        <taxon>Cyanobacteriota</taxon>
        <taxon>Cyanophyceae</taxon>
        <taxon>Oscillatoriophycideae</taxon>
        <taxon>Aerosakkonematales</taxon>
        <taxon>Aerosakkonemataceae</taxon>
        <taxon>Microseira</taxon>
    </lineage>
</organism>
<dbReference type="InterPro" id="IPR018247">
    <property type="entry name" value="EF_Hand_1_Ca_BS"/>
</dbReference>
<evidence type="ECO:0000313" key="1">
    <source>
        <dbReference type="EMBL" id="GET37226.1"/>
    </source>
</evidence>
<dbReference type="RefSeq" id="WP_226578346.1">
    <property type="nucleotide sequence ID" value="NZ_BLAY01000024.1"/>
</dbReference>
<evidence type="ECO:0000313" key="2">
    <source>
        <dbReference type="Proteomes" id="UP001050975"/>
    </source>
</evidence>
<evidence type="ECO:0008006" key="3">
    <source>
        <dbReference type="Google" id="ProtNLM"/>
    </source>
</evidence>
<name>A0AAV3X9B0_9CYAN</name>
<accession>A0AAV3X9B0</accession>
<sequence>MKNNLWNELNDKQAETVAGGQDLMTKEISLYYNPSYSYNDLNKDGQINQVDVVLGLASGQFSYPPVEVSGKLLKDPYNSSIQLKQINDYGYAKDYVFTYQVAVNPSGNLRLV</sequence>